<evidence type="ECO:0000313" key="1">
    <source>
        <dbReference type="EMBL" id="KAJ1111145.1"/>
    </source>
</evidence>
<protein>
    <submittedName>
        <fullName evidence="1">Uncharacterized protein</fullName>
    </submittedName>
</protein>
<dbReference type="EMBL" id="JANPWB010000013">
    <property type="protein sequence ID" value="KAJ1111145.1"/>
    <property type="molecule type" value="Genomic_DNA"/>
</dbReference>
<dbReference type="AlphaFoldDB" id="A0AAV7N8K1"/>
<reference evidence="1" key="1">
    <citation type="journal article" date="2022" name="bioRxiv">
        <title>Sequencing and chromosome-scale assembly of the giantPleurodeles waltlgenome.</title>
        <authorList>
            <person name="Brown T."/>
            <person name="Elewa A."/>
            <person name="Iarovenko S."/>
            <person name="Subramanian E."/>
            <person name="Araus A.J."/>
            <person name="Petzold A."/>
            <person name="Susuki M."/>
            <person name="Suzuki K.-i.T."/>
            <person name="Hayashi T."/>
            <person name="Toyoda A."/>
            <person name="Oliveira C."/>
            <person name="Osipova E."/>
            <person name="Leigh N.D."/>
            <person name="Simon A."/>
            <person name="Yun M.H."/>
        </authorList>
    </citation>
    <scope>NUCLEOTIDE SEQUENCE</scope>
    <source>
        <strain evidence="1">20211129_DDA</strain>
        <tissue evidence="1">Liver</tissue>
    </source>
</reference>
<gene>
    <name evidence="1" type="ORF">NDU88_008482</name>
</gene>
<keyword evidence="2" id="KW-1185">Reference proteome</keyword>
<dbReference type="Gene3D" id="3.30.70.1820">
    <property type="entry name" value="L1 transposable element, RRM domain"/>
    <property type="match status" value="1"/>
</dbReference>
<dbReference type="Proteomes" id="UP001066276">
    <property type="component" value="Chromosome 9"/>
</dbReference>
<accession>A0AAV7N8K1</accession>
<proteinExistence type="predicted"/>
<dbReference type="PANTHER" id="PTHR11505">
    <property type="entry name" value="L1 TRANSPOSABLE ELEMENT-RELATED"/>
    <property type="match status" value="1"/>
</dbReference>
<dbReference type="InterPro" id="IPR004244">
    <property type="entry name" value="Transposase_22"/>
</dbReference>
<evidence type="ECO:0000313" key="2">
    <source>
        <dbReference type="Proteomes" id="UP001066276"/>
    </source>
</evidence>
<comment type="caution">
    <text evidence="1">The sequence shown here is derived from an EMBL/GenBank/DDBJ whole genome shotgun (WGS) entry which is preliminary data.</text>
</comment>
<dbReference type="Gene3D" id="1.20.5.340">
    <property type="match status" value="1"/>
</dbReference>
<sequence>MEAVQGARTSVETRIDSVITEVSLLRTDLWNISTRVKEVEDSTASLQGDTKALKTQVGELQALTNKLQAQSEDHKGQSRRNNISIVGVLESAEGLAVDLFVKDLILKELQPRGQFFLVEHTHRVPGAAPSPGTPPQPVIARIFNFQDCDVILQIARSAPPVQYEKHNYNLFSRTSRYM</sequence>
<organism evidence="1 2">
    <name type="scientific">Pleurodeles waltl</name>
    <name type="common">Iberian ribbed newt</name>
    <dbReference type="NCBI Taxonomy" id="8319"/>
    <lineage>
        <taxon>Eukaryota</taxon>
        <taxon>Metazoa</taxon>
        <taxon>Chordata</taxon>
        <taxon>Craniata</taxon>
        <taxon>Vertebrata</taxon>
        <taxon>Euteleostomi</taxon>
        <taxon>Amphibia</taxon>
        <taxon>Batrachia</taxon>
        <taxon>Caudata</taxon>
        <taxon>Salamandroidea</taxon>
        <taxon>Salamandridae</taxon>
        <taxon>Pleurodelinae</taxon>
        <taxon>Pleurodeles</taxon>
    </lineage>
</organism>
<name>A0AAV7N8K1_PLEWA</name>